<sequence length="100" mass="11619">MDNQQLFFAIPKHLSKGKRISGLPRDEVLPGFLLFVLFFLAGKYLIGLIFAAIWFIGLRYIKVQYGENIIALTLYWWGNTSLNHSVFKHTPAAQKRYWLS</sequence>
<protein>
    <recommendedName>
        <fullName evidence="1">Protein TraL</fullName>
    </recommendedName>
</protein>
<comment type="subcellular location">
    <subcellularLocation>
        <location evidence="1">Cell outer membrane</location>
    </subcellularLocation>
</comment>
<evidence type="ECO:0000256" key="1">
    <source>
        <dbReference type="PIRNR" id="PIRNR003259"/>
    </source>
</evidence>
<reference evidence="3 4" key="3">
    <citation type="journal article" date="2011" name="Mol. Syst. Biol.">
        <title>Integrative genome-scale metabolic analysis of Vibrio vulnificus for drug targeting and discovery.</title>
        <authorList>
            <person name="Kim H.U."/>
            <person name="Kim S.Y."/>
            <person name="Jeong H."/>
            <person name="Kim T.Y."/>
            <person name="Kim J.J."/>
            <person name="Choy H.E."/>
            <person name="Yi K.Y."/>
            <person name="Rhee J.H."/>
            <person name="Lee S.Y."/>
        </authorList>
    </citation>
    <scope>NUCLEOTIDE SEQUENCE [LARGE SCALE GENOMIC DNA]</scope>
    <source>
        <strain evidence="3 4">CMCP6</strain>
    </source>
</reference>
<keyword evidence="1 2" id="KW-0472">Membrane</keyword>
<reference evidence="4" key="1">
    <citation type="submission" date="2002-12" db="EMBL/GenBank/DDBJ databases">
        <title>Complete genome sequence of Vibrio vulnificus CMCP6.</title>
        <authorList>
            <person name="Rhee J.H."/>
            <person name="Kim S.Y."/>
            <person name="Chung S.S."/>
            <person name="Kim J.J."/>
            <person name="Moon Y.H."/>
            <person name="Jeong H."/>
            <person name="Choy H.E."/>
        </authorList>
    </citation>
    <scope>NUCLEOTIDE SEQUENCE [LARGE SCALE GENOMIC DNA]</scope>
    <source>
        <strain evidence="4">CMCP6</strain>
    </source>
</reference>
<keyword evidence="1" id="KW-0184">Conjugation</keyword>
<name>A0A3Q0KYJ5_VIBVU</name>
<keyword evidence="2" id="KW-1133">Transmembrane helix</keyword>
<dbReference type="PIRSF" id="PIRSF003259">
    <property type="entry name" value="Pilus_assembly_TraL"/>
    <property type="match status" value="1"/>
</dbReference>
<comment type="function">
    <text evidence="1">Membrane protein involved in F pilin formation.</text>
</comment>
<keyword evidence="1" id="KW-0998">Cell outer membrane</keyword>
<evidence type="ECO:0000313" key="3">
    <source>
        <dbReference type="EMBL" id="AAO07575.1"/>
    </source>
</evidence>
<dbReference type="GO" id="GO:0009279">
    <property type="term" value="C:cell outer membrane"/>
    <property type="evidence" value="ECO:0007669"/>
    <property type="project" value="UniProtKB-SubCell"/>
</dbReference>
<organism evidence="3 4">
    <name type="scientific">Vibrio vulnificus (strain CMCP6)</name>
    <dbReference type="NCBI Taxonomy" id="216895"/>
    <lineage>
        <taxon>Bacteria</taxon>
        <taxon>Pseudomonadati</taxon>
        <taxon>Pseudomonadota</taxon>
        <taxon>Gammaproteobacteria</taxon>
        <taxon>Vibrionales</taxon>
        <taxon>Vibrionaceae</taxon>
        <taxon>Vibrio</taxon>
    </lineage>
</organism>
<dbReference type="GO" id="GO:0009297">
    <property type="term" value="P:pilus assembly"/>
    <property type="evidence" value="ECO:0007669"/>
    <property type="project" value="UniProtKB-UniRule"/>
</dbReference>
<dbReference type="RefSeq" id="WP_011081573.1">
    <property type="nucleotide sequence ID" value="NC_004460.2"/>
</dbReference>
<dbReference type="Pfam" id="PF07178">
    <property type="entry name" value="TraL"/>
    <property type="match status" value="1"/>
</dbReference>
<dbReference type="EMBL" id="AE016796">
    <property type="protein sequence ID" value="AAO07575.1"/>
    <property type="molecule type" value="Genomic_DNA"/>
</dbReference>
<gene>
    <name evidence="3" type="primary">traL</name>
    <name evidence="3" type="ordered locus">VV2_0632</name>
</gene>
<dbReference type="NCBIfam" id="TIGR02762">
    <property type="entry name" value="TraL_TIGR"/>
    <property type="match status" value="1"/>
</dbReference>
<feature type="transmembrane region" description="Helical" evidence="2">
    <location>
        <begin position="32"/>
        <end position="56"/>
    </location>
</feature>
<dbReference type="KEGG" id="vvu:VV2_0632"/>
<dbReference type="Proteomes" id="UP000002275">
    <property type="component" value="Chromosome II"/>
</dbReference>
<reference evidence="3 4" key="2">
    <citation type="journal article" date="2003" name="Infect. Immun.">
        <title>Characterization and pathogenic significance of Vibrio vulnificus antigens preferentially expressed in septicemic patients.</title>
        <authorList>
            <person name="Kim Y.R."/>
            <person name="Lee S.E."/>
            <person name="Kim C.M."/>
            <person name="Kim S.Y."/>
            <person name="Shin E.K."/>
            <person name="Shin D.H."/>
            <person name="Chung S.S."/>
            <person name="Choy H.E."/>
            <person name="Progulske-Fox A."/>
            <person name="Hillman J.D."/>
            <person name="Handfield M."/>
            <person name="Rhee J.H."/>
        </authorList>
    </citation>
    <scope>NUCLEOTIDE SEQUENCE [LARGE SCALE GENOMIC DNA]</scope>
    <source>
        <strain evidence="3 4">CMCP6</strain>
    </source>
</reference>
<accession>A0A3Q0KYJ5</accession>
<dbReference type="InterPro" id="IPR016382">
    <property type="entry name" value="Pilus_assmbly_TraL"/>
</dbReference>
<evidence type="ECO:0000256" key="2">
    <source>
        <dbReference type="SAM" id="Phobius"/>
    </source>
</evidence>
<proteinExistence type="predicted"/>
<dbReference type="AlphaFoldDB" id="A0A3Q0KYJ5"/>
<keyword evidence="2" id="KW-0812">Transmembrane</keyword>
<dbReference type="InterPro" id="IPR009838">
    <property type="entry name" value="T4SS_TraL"/>
</dbReference>
<evidence type="ECO:0000313" key="4">
    <source>
        <dbReference type="Proteomes" id="UP000002275"/>
    </source>
</evidence>